<proteinExistence type="predicted"/>
<reference evidence="2" key="1">
    <citation type="journal article" date="2013" name="Nat. Genet.">
        <title>The Capsella rubella genome and the genomic consequences of rapid mating system evolution.</title>
        <authorList>
            <person name="Slotte T."/>
            <person name="Hazzouri K.M."/>
            <person name="Agren J.A."/>
            <person name="Koenig D."/>
            <person name="Maumus F."/>
            <person name="Guo Y.L."/>
            <person name="Steige K."/>
            <person name="Platts A.E."/>
            <person name="Escobar J.S."/>
            <person name="Newman L.K."/>
            <person name="Wang W."/>
            <person name="Mandakova T."/>
            <person name="Vello E."/>
            <person name="Smith L.M."/>
            <person name="Henz S.R."/>
            <person name="Steffen J."/>
            <person name="Takuno S."/>
            <person name="Brandvain Y."/>
            <person name="Coop G."/>
            <person name="Andolfatto P."/>
            <person name="Hu T.T."/>
            <person name="Blanchette M."/>
            <person name="Clark R.M."/>
            <person name="Quesneville H."/>
            <person name="Nordborg M."/>
            <person name="Gaut B.S."/>
            <person name="Lysak M.A."/>
            <person name="Jenkins J."/>
            <person name="Grimwood J."/>
            <person name="Chapman J."/>
            <person name="Prochnik S."/>
            <person name="Shu S."/>
            <person name="Rokhsar D."/>
            <person name="Schmutz J."/>
            <person name="Weigel D."/>
            <person name="Wright S.I."/>
        </authorList>
    </citation>
    <scope>NUCLEOTIDE SEQUENCE [LARGE SCALE GENOMIC DNA]</scope>
    <source>
        <strain evidence="2">cv. Monte Gargano</strain>
    </source>
</reference>
<name>R0F7B4_9BRAS</name>
<keyword evidence="2" id="KW-1185">Reference proteome</keyword>
<dbReference type="EMBL" id="KB870811">
    <property type="protein sequence ID" value="EOA17777.1"/>
    <property type="molecule type" value="Genomic_DNA"/>
</dbReference>
<dbReference type="Proteomes" id="UP000029121">
    <property type="component" value="Unassembled WGS sequence"/>
</dbReference>
<gene>
    <name evidence="1" type="ORF">CARUB_v10006170mg</name>
</gene>
<dbReference type="AlphaFoldDB" id="R0F7B4"/>
<organism evidence="1 2">
    <name type="scientific">Capsella rubella</name>
    <dbReference type="NCBI Taxonomy" id="81985"/>
    <lineage>
        <taxon>Eukaryota</taxon>
        <taxon>Viridiplantae</taxon>
        <taxon>Streptophyta</taxon>
        <taxon>Embryophyta</taxon>
        <taxon>Tracheophyta</taxon>
        <taxon>Spermatophyta</taxon>
        <taxon>Magnoliopsida</taxon>
        <taxon>eudicotyledons</taxon>
        <taxon>Gunneridae</taxon>
        <taxon>Pentapetalae</taxon>
        <taxon>rosids</taxon>
        <taxon>malvids</taxon>
        <taxon>Brassicales</taxon>
        <taxon>Brassicaceae</taxon>
        <taxon>Camelineae</taxon>
        <taxon>Capsella</taxon>
    </lineage>
</organism>
<sequence>MSFVFCLKVFIPNISFASRGYQTMRTLWFLYLFCLRVHSHSKSFDSFVLYFFPTCMHYQTQEFPSNVFCLLS</sequence>
<accession>R0F7B4</accession>
<evidence type="ECO:0000313" key="1">
    <source>
        <dbReference type="EMBL" id="EOA17777.1"/>
    </source>
</evidence>
<protein>
    <submittedName>
        <fullName evidence="1">Uncharacterized protein</fullName>
    </submittedName>
</protein>
<evidence type="ECO:0000313" key="2">
    <source>
        <dbReference type="Proteomes" id="UP000029121"/>
    </source>
</evidence>